<dbReference type="GO" id="GO:0034040">
    <property type="term" value="F:ATPase-coupled lipid transmembrane transporter activity"/>
    <property type="evidence" value="ECO:0007669"/>
    <property type="project" value="TreeGrafter"/>
</dbReference>
<gene>
    <name evidence="2" type="primary">pglK_8</name>
    <name evidence="2" type="ORF">SDC9_183361</name>
</gene>
<dbReference type="InterPro" id="IPR039421">
    <property type="entry name" value="Type_1_exporter"/>
</dbReference>
<dbReference type="Gene3D" id="3.40.50.300">
    <property type="entry name" value="P-loop containing nucleotide triphosphate hydrolases"/>
    <property type="match status" value="1"/>
</dbReference>
<dbReference type="AlphaFoldDB" id="A0A645HCK8"/>
<dbReference type="PANTHER" id="PTHR24221">
    <property type="entry name" value="ATP-BINDING CASSETTE SUB-FAMILY B"/>
    <property type="match status" value="1"/>
</dbReference>
<protein>
    <submittedName>
        <fullName evidence="2">Protein glycosylation K</fullName>
    </submittedName>
</protein>
<dbReference type="GO" id="GO:0016887">
    <property type="term" value="F:ATP hydrolysis activity"/>
    <property type="evidence" value="ECO:0007669"/>
    <property type="project" value="InterPro"/>
</dbReference>
<organism evidence="2">
    <name type="scientific">bioreactor metagenome</name>
    <dbReference type="NCBI Taxonomy" id="1076179"/>
    <lineage>
        <taxon>unclassified sequences</taxon>
        <taxon>metagenomes</taxon>
        <taxon>ecological metagenomes</taxon>
    </lineage>
</organism>
<evidence type="ECO:0000259" key="1">
    <source>
        <dbReference type="Pfam" id="PF00005"/>
    </source>
</evidence>
<sequence>MKSIFLYDLDYEGIIQVNGVDRNTLSYFSWIDDISYIDQNVHIFEGSLFDNIVLKEKGDNDTVQLLIEQLDLMDLFKKCGCDINSPLLNNSNTLSGGERQKIALARALYSNRKTLILDESTSAIDSTSSNKILEYILSQKDLTVLLIAHKIGENLLNKFDEVIYID</sequence>
<comment type="caution">
    <text evidence="2">The sequence shown here is derived from an EMBL/GenBank/DDBJ whole genome shotgun (WGS) entry which is preliminary data.</text>
</comment>
<accession>A0A645HCK8</accession>
<evidence type="ECO:0000313" key="2">
    <source>
        <dbReference type="EMBL" id="MPN35859.1"/>
    </source>
</evidence>
<reference evidence="2" key="1">
    <citation type="submission" date="2019-08" db="EMBL/GenBank/DDBJ databases">
        <authorList>
            <person name="Kucharzyk K."/>
            <person name="Murdoch R.W."/>
            <person name="Higgins S."/>
            <person name="Loffler F."/>
        </authorList>
    </citation>
    <scope>NUCLEOTIDE SEQUENCE</scope>
</reference>
<dbReference type="InterPro" id="IPR003439">
    <property type="entry name" value="ABC_transporter-like_ATP-bd"/>
</dbReference>
<dbReference type="GO" id="GO:0005524">
    <property type="term" value="F:ATP binding"/>
    <property type="evidence" value="ECO:0007669"/>
    <property type="project" value="InterPro"/>
</dbReference>
<proteinExistence type="predicted"/>
<name>A0A645HCK8_9ZZZZ</name>
<dbReference type="PANTHER" id="PTHR24221:SF654">
    <property type="entry name" value="ATP-BINDING CASSETTE SUB-FAMILY B MEMBER 6"/>
    <property type="match status" value="1"/>
</dbReference>
<dbReference type="InterPro" id="IPR027417">
    <property type="entry name" value="P-loop_NTPase"/>
</dbReference>
<feature type="domain" description="ABC transporter" evidence="1">
    <location>
        <begin position="11"/>
        <end position="122"/>
    </location>
</feature>
<dbReference type="SUPFAM" id="SSF52540">
    <property type="entry name" value="P-loop containing nucleoside triphosphate hydrolases"/>
    <property type="match status" value="1"/>
</dbReference>
<dbReference type="Pfam" id="PF00005">
    <property type="entry name" value="ABC_tran"/>
    <property type="match status" value="1"/>
</dbReference>
<dbReference type="EMBL" id="VSSQ01089688">
    <property type="protein sequence ID" value="MPN35859.1"/>
    <property type="molecule type" value="Genomic_DNA"/>
</dbReference>